<dbReference type="InterPro" id="IPR023214">
    <property type="entry name" value="HAD_sf"/>
</dbReference>
<dbReference type="NCBIfam" id="TIGR01490">
    <property type="entry name" value="HAD-SF-IB-hyp1"/>
    <property type="match status" value="1"/>
</dbReference>
<dbReference type="InterPro" id="IPR036412">
    <property type="entry name" value="HAD-like_sf"/>
</dbReference>
<proteinExistence type="predicted"/>
<dbReference type="InterPro" id="IPR006385">
    <property type="entry name" value="HAD_hydro_SerB1"/>
</dbReference>
<dbReference type="Proteomes" id="UP000054773">
    <property type="component" value="Unassembled WGS sequence"/>
</dbReference>
<dbReference type="AlphaFoldDB" id="A0A0W0TQN7"/>
<dbReference type="EMBL" id="LNYA01000024">
    <property type="protein sequence ID" value="KTC97830.1"/>
    <property type="molecule type" value="Genomic_DNA"/>
</dbReference>
<organism evidence="1 2">
    <name type="scientific">Legionella erythra</name>
    <dbReference type="NCBI Taxonomy" id="448"/>
    <lineage>
        <taxon>Bacteria</taxon>
        <taxon>Pseudomonadati</taxon>
        <taxon>Pseudomonadota</taxon>
        <taxon>Gammaproteobacteria</taxon>
        <taxon>Legionellales</taxon>
        <taxon>Legionellaceae</taxon>
        <taxon>Legionella</taxon>
    </lineage>
</organism>
<dbReference type="Gene3D" id="1.20.1440.100">
    <property type="entry name" value="SG protein - dephosphorylation function"/>
    <property type="match status" value="1"/>
</dbReference>
<dbReference type="SUPFAM" id="SSF56784">
    <property type="entry name" value="HAD-like"/>
    <property type="match status" value="1"/>
</dbReference>
<dbReference type="PATRIC" id="fig|448.7.peg.1737"/>
<evidence type="ECO:0000313" key="2">
    <source>
        <dbReference type="Proteomes" id="UP000054773"/>
    </source>
</evidence>
<dbReference type="Gene3D" id="3.40.50.1000">
    <property type="entry name" value="HAD superfamily/HAD-like"/>
    <property type="match status" value="1"/>
</dbReference>
<dbReference type="STRING" id="448.Lery_1669"/>
<dbReference type="OrthoDB" id="9784466at2"/>
<gene>
    <name evidence="1" type="ORF">Lery_1669</name>
</gene>
<evidence type="ECO:0000313" key="1">
    <source>
        <dbReference type="EMBL" id="KTC97830.1"/>
    </source>
</evidence>
<keyword evidence="1" id="KW-0378">Hydrolase</keyword>
<comment type="caution">
    <text evidence="1">The sequence shown here is derived from an EMBL/GenBank/DDBJ whole genome shotgun (WGS) entry which is preliminary data.</text>
</comment>
<sequence length="203" mass="23110">MSDQLDDGRPVAIFDFDGTITRKSTTLPFLRFVFGASLFTKLTCQLHSLLLYSLNRMDLDALNQIIAQSFFKHLTRDFLFEQGARFSDQVLPSLIRDSAHQRITWHKSQGHYCILATAAYDLYMTHWSMHHAFDGVASTRIAFDELGRATGALQGKSCYGEEKLQRVLTLIGDTPRTVYAYGDSAGDKAILDYATHPYYKYFK</sequence>
<dbReference type="Pfam" id="PF12710">
    <property type="entry name" value="HAD"/>
    <property type="match status" value="1"/>
</dbReference>
<reference evidence="1 2" key="1">
    <citation type="submission" date="2015-11" db="EMBL/GenBank/DDBJ databases">
        <title>Genomic analysis of 38 Legionella species identifies large and diverse effector repertoires.</title>
        <authorList>
            <person name="Burstein D."/>
            <person name="Amaro F."/>
            <person name="Zusman T."/>
            <person name="Lifshitz Z."/>
            <person name="Cohen O."/>
            <person name="Gilbert J.A."/>
            <person name="Pupko T."/>
            <person name="Shuman H.A."/>
            <person name="Segal G."/>
        </authorList>
    </citation>
    <scope>NUCLEOTIDE SEQUENCE [LARGE SCALE GENOMIC DNA]</scope>
    <source>
        <strain evidence="1 2">SE-32A-C8</strain>
    </source>
</reference>
<accession>A0A0W0TQN7</accession>
<dbReference type="RefSeq" id="WP_058526788.1">
    <property type="nucleotide sequence ID" value="NZ_CAAAHY010000009.1"/>
</dbReference>
<protein>
    <submittedName>
        <fullName evidence="1">Haloacid dehalogenase-like hydrolase</fullName>
    </submittedName>
</protein>
<name>A0A0W0TQN7_LEGER</name>
<dbReference type="GO" id="GO:0016787">
    <property type="term" value="F:hydrolase activity"/>
    <property type="evidence" value="ECO:0007669"/>
    <property type="project" value="UniProtKB-KW"/>
</dbReference>
<keyword evidence="2" id="KW-1185">Reference proteome</keyword>
<dbReference type="NCBIfam" id="TIGR01488">
    <property type="entry name" value="HAD-SF-IB"/>
    <property type="match status" value="1"/>
</dbReference>